<dbReference type="CDD" id="cd01949">
    <property type="entry name" value="GGDEF"/>
    <property type="match status" value="1"/>
</dbReference>
<feature type="domain" description="GGDEF" evidence="4">
    <location>
        <begin position="313"/>
        <end position="444"/>
    </location>
</feature>
<organism evidence="5 6">
    <name type="scientific">Psychromonas marina</name>
    <dbReference type="NCBI Taxonomy" id="88364"/>
    <lineage>
        <taxon>Bacteria</taxon>
        <taxon>Pseudomonadati</taxon>
        <taxon>Pseudomonadota</taxon>
        <taxon>Gammaproteobacteria</taxon>
        <taxon>Alteromonadales</taxon>
        <taxon>Psychromonadaceae</taxon>
        <taxon>Psychromonas</taxon>
    </lineage>
</organism>
<evidence type="ECO:0000313" key="6">
    <source>
        <dbReference type="Proteomes" id="UP001157353"/>
    </source>
</evidence>
<dbReference type="Gene3D" id="3.30.70.270">
    <property type="match status" value="1"/>
</dbReference>
<evidence type="ECO:0000256" key="1">
    <source>
        <dbReference type="ARBA" id="ARBA00012528"/>
    </source>
</evidence>
<proteinExistence type="predicted"/>
<dbReference type="EC" id="2.7.7.65" evidence="1"/>
<evidence type="ECO:0000256" key="2">
    <source>
        <dbReference type="ARBA" id="ARBA00034247"/>
    </source>
</evidence>
<dbReference type="InterPro" id="IPR043128">
    <property type="entry name" value="Rev_trsase/Diguanyl_cyclase"/>
</dbReference>
<dbReference type="InterPro" id="IPR000160">
    <property type="entry name" value="GGDEF_dom"/>
</dbReference>
<protein>
    <recommendedName>
        <fullName evidence="1">diguanylate cyclase</fullName>
        <ecNumber evidence="1">2.7.7.65</ecNumber>
    </recommendedName>
</protein>
<feature type="transmembrane region" description="Helical" evidence="3">
    <location>
        <begin position="231"/>
        <end position="252"/>
    </location>
</feature>
<comment type="catalytic activity">
    <reaction evidence="2">
        <text>2 GTP = 3',3'-c-di-GMP + 2 diphosphate</text>
        <dbReference type="Rhea" id="RHEA:24898"/>
        <dbReference type="ChEBI" id="CHEBI:33019"/>
        <dbReference type="ChEBI" id="CHEBI:37565"/>
        <dbReference type="ChEBI" id="CHEBI:58805"/>
        <dbReference type="EC" id="2.7.7.65"/>
    </reaction>
</comment>
<evidence type="ECO:0000313" key="5">
    <source>
        <dbReference type="EMBL" id="GLS90134.1"/>
    </source>
</evidence>
<dbReference type="SUPFAM" id="SSF55073">
    <property type="entry name" value="Nucleotide cyclase"/>
    <property type="match status" value="1"/>
</dbReference>
<feature type="transmembrane region" description="Helical" evidence="3">
    <location>
        <begin position="20"/>
        <end position="37"/>
    </location>
</feature>
<dbReference type="Pfam" id="PF00990">
    <property type="entry name" value="GGDEF"/>
    <property type="match status" value="1"/>
</dbReference>
<keyword evidence="3" id="KW-0472">Membrane</keyword>
<keyword evidence="3" id="KW-0812">Transmembrane</keyword>
<dbReference type="Proteomes" id="UP001157353">
    <property type="component" value="Unassembled WGS sequence"/>
</dbReference>
<reference evidence="6" key="1">
    <citation type="journal article" date="2019" name="Int. J. Syst. Evol. Microbiol.">
        <title>The Global Catalogue of Microorganisms (GCM) 10K type strain sequencing project: providing services to taxonomists for standard genome sequencing and annotation.</title>
        <authorList>
            <consortium name="The Broad Institute Genomics Platform"/>
            <consortium name="The Broad Institute Genome Sequencing Center for Infectious Disease"/>
            <person name="Wu L."/>
            <person name="Ma J."/>
        </authorList>
    </citation>
    <scope>NUCLEOTIDE SEQUENCE [LARGE SCALE GENOMIC DNA]</scope>
    <source>
        <strain evidence="6">NBRC 103166</strain>
    </source>
</reference>
<gene>
    <name evidence="5" type="ORF">GCM10007916_12010</name>
</gene>
<dbReference type="InterPro" id="IPR050469">
    <property type="entry name" value="Diguanylate_Cyclase"/>
</dbReference>
<sequence>MNQQASNNVKKYIVPHLQNIYFFVAVMSLVLIIWQDYGMNKVLNIYPETTPSVFANSDVINNGNSNASLVENEQGAQLHCETKASDAWPFCSLDLVLTEDRSAGINLEKFKYLSLELGYQTTSQDTVLVYLVNADQKIKTKHGSYIIANKSNMTTILPPSGTSHYKLPLAHFFVPSWWILQNKATGEAARPKIDNVIGLSIATGDSHQLRTVDITLKNLQFSGKWISAKSLYFLIILMWLALISVHGLINIYQQSESLKLKHLETKNLEDINSFLSIQKNEFELLAKTDALTGLYNRAGTSELLQQMKANPNSVYSLIMFDIDYFKKINDNFGHEVGDEILTTLATHLQNNMRNSDHVARWGGEEFVIFCPDTTEYNALRIANTLRKNISELPFPMAINVTCSFGVAPFFAGQENSIQDMFKAADNAMYEAKLAGRNRVRIGKH</sequence>
<dbReference type="EMBL" id="BSPQ01000002">
    <property type="protein sequence ID" value="GLS90134.1"/>
    <property type="molecule type" value="Genomic_DNA"/>
</dbReference>
<evidence type="ECO:0000259" key="4">
    <source>
        <dbReference type="PROSITE" id="PS50887"/>
    </source>
</evidence>
<evidence type="ECO:0000256" key="3">
    <source>
        <dbReference type="SAM" id="Phobius"/>
    </source>
</evidence>
<dbReference type="SMART" id="SM00267">
    <property type="entry name" value="GGDEF"/>
    <property type="match status" value="1"/>
</dbReference>
<keyword evidence="3" id="KW-1133">Transmembrane helix</keyword>
<keyword evidence="6" id="KW-1185">Reference proteome</keyword>
<dbReference type="NCBIfam" id="TIGR00254">
    <property type="entry name" value="GGDEF"/>
    <property type="match status" value="1"/>
</dbReference>
<name>A0ABQ6DYA0_9GAMM</name>
<dbReference type="PROSITE" id="PS50887">
    <property type="entry name" value="GGDEF"/>
    <property type="match status" value="1"/>
</dbReference>
<comment type="caution">
    <text evidence="5">The sequence shown here is derived from an EMBL/GenBank/DDBJ whole genome shotgun (WGS) entry which is preliminary data.</text>
</comment>
<dbReference type="PANTHER" id="PTHR45138">
    <property type="entry name" value="REGULATORY COMPONENTS OF SENSORY TRANSDUCTION SYSTEM"/>
    <property type="match status" value="1"/>
</dbReference>
<dbReference type="PANTHER" id="PTHR45138:SF9">
    <property type="entry name" value="DIGUANYLATE CYCLASE DGCM-RELATED"/>
    <property type="match status" value="1"/>
</dbReference>
<dbReference type="InterPro" id="IPR029787">
    <property type="entry name" value="Nucleotide_cyclase"/>
</dbReference>
<accession>A0ABQ6DYA0</accession>